<keyword evidence="4" id="KW-0547">Nucleotide-binding</keyword>
<dbReference type="InterPro" id="IPR013786">
    <property type="entry name" value="AcylCoA_DH/ox_N"/>
</dbReference>
<comment type="catalytic activity">
    <reaction evidence="13">
        <text>dibenzothiophene + 2 FMNH2 + 2 O2 = dibenzothiophene 5,5-dioxide + 2 FMN + 2 H2O + 2 H(+)</text>
        <dbReference type="Rhea" id="RHEA:49072"/>
        <dbReference type="ChEBI" id="CHEBI:15377"/>
        <dbReference type="ChEBI" id="CHEBI:15378"/>
        <dbReference type="ChEBI" id="CHEBI:15379"/>
        <dbReference type="ChEBI" id="CHEBI:23681"/>
        <dbReference type="ChEBI" id="CHEBI:57618"/>
        <dbReference type="ChEBI" id="CHEBI:58210"/>
        <dbReference type="ChEBI" id="CHEBI:90356"/>
        <dbReference type="EC" id="1.14.14.21"/>
    </reaction>
</comment>
<sequence>MGTKVANCQVQAVFEQAERLAADFAKTAIERDRLGGTAKAERDQLRASGLLKLIIPGEFGGFGFNWHDTLRVVRIISRADSSLGHLFGFQHLLLATVRLFGDQWRHFYQETAEHNWFWGNTLNPLDTRAKLIADGADWLIDGHKSFCSGALDADYLIVSALREPDGKLFIAALPPNRPGITRFADWNNMGQRQTDSGSVAFDHVRVYDHEILRNPGPLGSVFATLRPLIAQLVLTNIYLGIAEGALAEARQYTRSQSRAWFLSGVESATQDPYTLKKYGEFWVDINAAALATDYAAQALDLAWSKEDALTVQERADTAIAAATAKVLATRSGLDVTQRLFEVTGARATTAQAGFDRFWRNLRTHSLHDPVDYKLADLGAWVLNGQAPKPSFYS</sequence>
<evidence type="ECO:0000313" key="18">
    <source>
        <dbReference type="Proteomes" id="UP000077628"/>
    </source>
</evidence>
<dbReference type="Gene3D" id="1.10.540.10">
    <property type="entry name" value="Acyl-CoA dehydrogenase/oxidase, N-terminal domain"/>
    <property type="match status" value="1"/>
</dbReference>
<dbReference type="SUPFAM" id="SSF56645">
    <property type="entry name" value="Acyl-CoA dehydrogenase NM domain-like"/>
    <property type="match status" value="1"/>
</dbReference>
<proteinExistence type="inferred from homology"/>
<comment type="pathway">
    <text evidence="7">Sulfur metabolism; dibenzothiophene degradation.</text>
</comment>
<dbReference type="OrthoDB" id="571684at2"/>
<keyword evidence="3" id="KW-0288">FMN</keyword>
<evidence type="ECO:0000256" key="3">
    <source>
        <dbReference type="ARBA" id="ARBA00022643"/>
    </source>
</evidence>
<evidence type="ECO:0000256" key="7">
    <source>
        <dbReference type="ARBA" id="ARBA00034307"/>
    </source>
</evidence>
<dbReference type="Pfam" id="PF08028">
    <property type="entry name" value="Acyl-CoA_dh_2"/>
    <property type="match status" value="1"/>
</dbReference>
<dbReference type="Gene3D" id="2.40.110.10">
    <property type="entry name" value="Butyryl-CoA Dehydrogenase, subunit A, domain 2"/>
    <property type="match status" value="1"/>
</dbReference>
<comment type="subcellular location">
    <subcellularLocation>
        <location evidence="1">Cytoplasm</location>
    </subcellularLocation>
</comment>
<comment type="catalytic activity">
    <reaction evidence="12">
        <text>dibenzothiophene 5-oxide + FMNH2 + O2 = dibenzothiophene 5,5-dioxide + FMN + H2O + H(+)</text>
        <dbReference type="Rhea" id="RHEA:49080"/>
        <dbReference type="ChEBI" id="CHEBI:15377"/>
        <dbReference type="ChEBI" id="CHEBI:15378"/>
        <dbReference type="ChEBI" id="CHEBI:15379"/>
        <dbReference type="ChEBI" id="CHEBI:23683"/>
        <dbReference type="ChEBI" id="CHEBI:57618"/>
        <dbReference type="ChEBI" id="CHEBI:58210"/>
        <dbReference type="ChEBI" id="CHEBI:90356"/>
    </reaction>
</comment>
<dbReference type="Pfam" id="PF02770">
    <property type="entry name" value="Acyl-CoA_dh_M"/>
    <property type="match status" value="1"/>
</dbReference>
<evidence type="ECO:0000259" key="16">
    <source>
        <dbReference type="Pfam" id="PF08028"/>
    </source>
</evidence>
<evidence type="ECO:0000313" key="17">
    <source>
        <dbReference type="EMBL" id="OAI17830.1"/>
    </source>
</evidence>
<evidence type="ECO:0000256" key="6">
    <source>
        <dbReference type="ARBA" id="ARBA00023033"/>
    </source>
</evidence>
<accession>A0A177NLC5</accession>
<keyword evidence="6 17" id="KW-0503">Monooxygenase</keyword>
<evidence type="ECO:0000256" key="1">
    <source>
        <dbReference type="ARBA" id="ARBA00004496"/>
    </source>
</evidence>
<evidence type="ECO:0000256" key="10">
    <source>
        <dbReference type="ARBA" id="ARBA00034345"/>
    </source>
</evidence>
<evidence type="ECO:0000259" key="15">
    <source>
        <dbReference type="Pfam" id="PF02771"/>
    </source>
</evidence>
<evidence type="ECO:0000256" key="9">
    <source>
        <dbReference type="ARBA" id="ARBA00034328"/>
    </source>
</evidence>
<comment type="catalytic activity">
    <reaction evidence="11">
        <text>dibenzothiophene + FMNH2 + O2 = dibenzothiophene 5-oxide + FMN + H2O + H(+)</text>
        <dbReference type="Rhea" id="RHEA:49076"/>
        <dbReference type="ChEBI" id="CHEBI:15377"/>
        <dbReference type="ChEBI" id="CHEBI:15378"/>
        <dbReference type="ChEBI" id="CHEBI:15379"/>
        <dbReference type="ChEBI" id="CHEBI:23681"/>
        <dbReference type="ChEBI" id="CHEBI:23683"/>
        <dbReference type="ChEBI" id="CHEBI:57618"/>
        <dbReference type="ChEBI" id="CHEBI:58210"/>
    </reaction>
</comment>
<keyword evidence="18" id="KW-1185">Reference proteome</keyword>
<dbReference type="EMBL" id="LUUK01000175">
    <property type="protein sequence ID" value="OAI17830.1"/>
    <property type="molecule type" value="Genomic_DNA"/>
</dbReference>
<dbReference type="GO" id="GO:0050660">
    <property type="term" value="F:flavin adenine dinucleotide binding"/>
    <property type="evidence" value="ECO:0007669"/>
    <property type="project" value="InterPro"/>
</dbReference>
<evidence type="ECO:0000256" key="13">
    <source>
        <dbReference type="ARBA" id="ARBA00049456"/>
    </source>
</evidence>
<evidence type="ECO:0000256" key="5">
    <source>
        <dbReference type="ARBA" id="ARBA00023002"/>
    </source>
</evidence>
<name>A0A177NLC5_9GAMM</name>
<dbReference type="InterPro" id="IPR009100">
    <property type="entry name" value="AcylCoA_DH/oxidase_NM_dom_sf"/>
</dbReference>
<evidence type="ECO:0000256" key="11">
    <source>
        <dbReference type="ARBA" id="ARBA00047859"/>
    </source>
</evidence>
<dbReference type="InterPro" id="IPR046373">
    <property type="entry name" value="Acyl-CoA_Oxase/DH_mid-dom_sf"/>
</dbReference>
<comment type="caution">
    <text evidence="17">The sequence shown here is derived from an EMBL/GenBank/DDBJ whole genome shotgun (WGS) entry which is preliminary data.</text>
</comment>
<reference evidence="18" key="1">
    <citation type="submission" date="2016-03" db="EMBL/GenBank/DDBJ databases">
        <authorList>
            <person name="Heylen K."/>
            <person name="De Vos P."/>
            <person name="Vekeman B."/>
        </authorList>
    </citation>
    <scope>NUCLEOTIDE SEQUENCE [LARGE SCALE GENOMIC DNA]</scope>
    <source>
        <strain evidence="18">R-45383</strain>
    </source>
</reference>
<feature type="domain" description="Acyl-CoA dehydrogenase/oxidase N-terminal" evidence="15">
    <location>
        <begin position="14"/>
        <end position="102"/>
    </location>
</feature>
<dbReference type="Pfam" id="PF02771">
    <property type="entry name" value="Acyl-CoA_dh_N"/>
    <property type="match status" value="1"/>
</dbReference>
<evidence type="ECO:0000256" key="12">
    <source>
        <dbReference type="ARBA" id="ARBA00048445"/>
    </source>
</evidence>
<keyword evidence="2" id="KW-0285">Flavoprotein</keyword>
<dbReference type="PANTHER" id="PTHR43884">
    <property type="entry name" value="ACYL-COA DEHYDROGENASE"/>
    <property type="match status" value="1"/>
</dbReference>
<dbReference type="InterPro" id="IPR037069">
    <property type="entry name" value="AcylCoA_DH/ox_N_sf"/>
</dbReference>
<dbReference type="EC" id="1.14.14.21" evidence="9"/>
<protein>
    <recommendedName>
        <fullName evidence="10">Dibenzothiophene monooxygenase</fullName>
        <ecNumber evidence="9">1.14.14.21</ecNumber>
    </recommendedName>
</protein>
<dbReference type="STRING" id="702114.A1355_07045"/>
<dbReference type="SUPFAM" id="SSF47203">
    <property type="entry name" value="Acyl-CoA dehydrogenase C-terminal domain-like"/>
    <property type="match status" value="1"/>
</dbReference>
<evidence type="ECO:0000256" key="4">
    <source>
        <dbReference type="ARBA" id="ARBA00022741"/>
    </source>
</evidence>
<dbReference type="GO" id="GO:0004497">
    <property type="term" value="F:monooxygenase activity"/>
    <property type="evidence" value="ECO:0007669"/>
    <property type="project" value="UniProtKB-KW"/>
</dbReference>
<dbReference type="PIRSF" id="PIRSF016578">
    <property type="entry name" value="HsaA"/>
    <property type="match status" value="1"/>
</dbReference>
<evidence type="ECO:0000256" key="2">
    <source>
        <dbReference type="ARBA" id="ARBA00022630"/>
    </source>
</evidence>
<dbReference type="InterPro" id="IPR013107">
    <property type="entry name" value="Acyl-CoA_DH_C"/>
</dbReference>
<dbReference type="InterPro" id="IPR006091">
    <property type="entry name" value="Acyl-CoA_Oxase/DH_mid-dom"/>
</dbReference>
<dbReference type="InterPro" id="IPR036250">
    <property type="entry name" value="AcylCo_DH-like_C"/>
</dbReference>
<dbReference type="PANTHER" id="PTHR43884:SF12">
    <property type="entry name" value="ISOVALERYL-COA DEHYDROGENASE, MITOCHONDRIAL-RELATED"/>
    <property type="match status" value="1"/>
</dbReference>
<feature type="domain" description="Acyl-CoA oxidase/dehydrogenase middle" evidence="14">
    <location>
        <begin position="124"/>
        <end position="204"/>
    </location>
</feature>
<evidence type="ECO:0000256" key="8">
    <source>
        <dbReference type="ARBA" id="ARBA00034317"/>
    </source>
</evidence>
<dbReference type="RefSeq" id="WP_064029155.1">
    <property type="nucleotide sequence ID" value="NZ_LUUK01000175.1"/>
</dbReference>
<feature type="domain" description="Acyl-CoA dehydrogenase C-terminal" evidence="16">
    <location>
        <begin position="236"/>
        <end position="368"/>
    </location>
</feature>
<dbReference type="Proteomes" id="UP000077628">
    <property type="component" value="Unassembled WGS sequence"/>
</dbReference>
<dbReference type="GO" id="GO:0006552">
    <property type="term" value="P:L-leucine catabolic process"/>
    <property type="evidence" value="ECO:0007669"/>
    <property type="project" value="TreeGrafter"/>
</dbReference>
<gene>
    <name evidence="17" type="ORF">A1355_07045</name>
</gene>
<organism evidence="17 18">
    <name type="scientific">Methylomonas koyamae</name>
    <dbReference type="NCBI Taxonomy" id="702114"/>
    <lineage>
        <taxon>Bacteria</taxon>
        <taxon>Pseudomonadati</taxon>
        <taxon>Pseudomonadota</taxon>
        <taxon>Gammaproteobacteria</taxon>
        <taxon>Methylococcales</taxon>
        <taxon>Methylococcaceae</taxon>
        <taxon>Methylomonas</taxon>
    </lineage>
</organism>
<evidence type="ECO:0000259" key="14">
    <source>
        <dbReference type="Pfam" id="PF02770"/>
    </source>
</evidence>
<dbReference type="Gene3D" id="1.20.140.10">
    <property type="entry name" value="Butyryl-CoA Dehydrogenase, subunit A, domain 3"/>
    <property type="match status" value="1"/>
</dbReference>
<dbReference type="GO" id="GO:0005737">
    <property type="term" value="C:cytoplasm"/>
    <property type="evidence" value="ECO:0007669"/>
    <property type="project" value="UniProtKB-SubCell"/>
</dbReference>
<dbReference type="GO" id="GO:0008470">
    <property type="term" value="F:3-methylbutanoyl-CoA dehydrogenase activity"/>
    <property type="evidence" value="ECO:0007669"/>
    <property type="project" value="TreeGrafter"/>
</dbReference>
<comment type="similarity">
    <text evidence="8">Belongs to the DszC flavin monooxygenase family.</text>
</comment>
<dbReference type="AlphaFoldDB" id="A0A177NLC5"/>
<keyword evidence="5" id="KW-0560">Oxidoreductase</keyword>